<name>A0A225V5F6_9STRA</name>
<dbReference type="AlphaFoldDB" id="A0A225V5F6"/>
<organism evidence="1 2">
    <name type="scientific">Phytophthora megakarya</name>
    <dbReference type="NCBI Taxonomy" id="4795"/>
    <lineage>
        <taxon>Eukaryota</taxon>
        <taxon>Sar</taxon>
        <taxon>Stramenopiles</taxon>
        <taxon>Oomycota</taxon>
        <taxon>Peronosporomycetes</taxon>
        <taxon>Peronosporales</taxon>
        <taxon>Peronosporaceae</taxon>
        <taxon>Phytophthora</taxon>
    </lineage>
</organism>
<accession>A0A225V5F6</accession>
<sequence>MTHALGDRICTPTTDAWTDVNRLAAFNCVLLYIFSGNRIHWLRIPRCEFLGEEIKRVIEKVDIVKITAVVKDNCDEQPCLA</sequence>
<dbReference type="Proteomes" id="UP000198211">
    <property type="component" value="Unassembled WGS sequence"/>
</dbReference>
<gene>
    <name evidence="1" type="ORF">PHMEG_00029330</name>
</gene>
<evidence type="ECO:0000313" key="1">
    <source>
        <dbReference type="EMBL" id="OWY99639.1"/>
    </source>
</evidence>
<keyword evidence="2" id="KW-1185">Reference proteome</keyword>
<proteinExistence type="predicted"/>
<comment type="caution">
    <text evidence="1">The sequence shown here is derived from an EMBL/GenBank/DDBJ whole genome shotgun (WGS) entry which is preliminary data.</text>
</comment>
<evidence type="ECO:0000313" key="2">
    <source>
        <dbReference type="Proteomes" id="UP000198211"/>
    </source>
</evidence>
<reference evidence="2" key="1">
    <citation type="submission" date="2017-03" db="EMBL/GenBank/DDBJ databases">
        <title>Phytopthora megakarya and P. palmivora, two closely related causual agents of cacao black pod achieved similar genome size and gene model numbers by different mechanisms.</title>
        <authorList>
            <person name="Ali S."/>
            <person name="Shao J."/>
            <person name="Larry D.J."/>
            <person name="Kronmiller B."/>
            <person name="Shen D."/>
            <person name="Strem M.D."/>
            <person name="Melnick R.L."/>
            <person name="Guiltinan M.J."/>
            <person name="Tyler B.M."/>
            <person name="Meinhardt L.W."/>
            <person name="Bailey B.A."/>
        </authorList>
    </citation>
    <scope>NUCLEOTIDE SEQUENCE [LARGE SCALE GENOMIC DNA]</scope>
    <source>
        <strain evidence="2">zdho120</strain>
    </source>
</reference>
<protein>
    <submittedName>
        <fullName evidence="1">Uncharacterized protein</fullName>
    </submittedName>
</protein>
<dbReference type="EMBL" id="NBNE01008296">
    <property type="protein sequence ID" value="OWY99639.1"/>
    <property type="molecule type" value="Genomic_DNA"/>
</dbReference>